<proteinExistence type="predicted"/>
<feature type="region of interest" description="Disordered" evidence="1">
    <location>
        <begin position="199"/>
        <end position="218"/>
    </location>
</feature>
<organism evidence="2 3">
    <name type="scientific">Symbiodinium microadriaticum</name>
    <name type="common">Dinoflagellate</name>
    <name type="synonym">Zooxanthella microadriatica</name>
    <dbReference type="NCBI Taxonomy" id="2951"/>
    <lineage>
        <taxon>Eukaryota</taxon>
        <taxon>Sar</taxon>
        <taxon>Alveolata</taxon>
        <taxon>Dinophyceae</taxon>
        <taxon>Suessiales</taxon>
        <taxon>Symbiodiniaceae</taxon>
        <taxon>Symbiodinium</taxon>
    </lineage>
</organism>
<dbReference type="Proteomes" id="UP000186817">
    <property type="component" value="Unassembled WGS sequence"/>
</dbReference>
<protein>
    <submittedName>
        <fullName evidence="2">Uncharacterized protein</fullName>
    </submittedName>
</protein>
<evidence type="ECO:0000256" key="1">
    <source>
        <dbReference type="SAM" id="MobiDB-lite"/>
    </source>
</evidence>
<dbReference type="EMBL" id="LSRX01000086">
    <property type="protein sequence ID" value="OLQ10029.1"/>
    <property type="molecule type" value="Genomic_DNA"/>
</dbReference>
<dbReference type="AlphaFoldDB" id="A0A1Q9ERH5"/>
<reference evidence="2 3" key="1">
    <citation type="submission" date="2016-02" db="EMBL/GenBank/DDBJ databases">
        <title>Genome analysis of coral dinoflagellate symbionts highlights evolutionary adaptations to a symbiotic lifestyle.</title>
        <authorList>
            <person name="Aranda M."/>
            <person name="Li Y."/>
            <person name="Liew Y.J."/>
            <person name="Baumgarten S."/>
            <person name="Simakov O."/>
            <person name="Wilson M."/>
            <person name="Piel J."/>
            <person name="Ashoor H."/>
            <person name="Bougouffa S."/>
            <person name="Bajic V.B."/>
            <person name="Ryu T."/>
            <person name="Ravasi T."/>
            <person name="Bayer T."/>
            <person name="Micklem G."/>
            <person name="Kim H."/>
            <person name="Bhak J."/>
            <person name="Lajeunesse T.C."/>
            <person name="Voolstra C.R."/>
        </authorList>
    </citation>
    <scope>NUCLEOTIDE SEQUENCE [LARGE SCALE GENOMIC DNA]</scope>
    <source>
        <strain evidence="2 3">CCMP2467</strain>
    </source>
</reference>
<evidence type="ECO:0000313" key="3">
    <source>
        <dbReference type="Proteomes" id="UP000186817"/>
    </source>
</evidence>
<sequence>MCPRIAAGGLSGSEISDWDERVLNSRNKANKPFLERDGPVQEVAAQIEQTQAVDPTNRGSLLFGARGTWKTSLLRHLAERRNMPEAASADACWSLMLVVRRYVDEDPETLLCAVVICHLLRIFDEQHAVEDVTFQATNFADVIDFESGIFRFLWSHFVFGESLRSRVLERVPAGTGKKVRLMLMLFGADLERPEVAPAREQPGGWCRGPGGASSGPSWSELKERHALARPLEIRHLALPRSPQVGPELAPPGVGNFSGELASLRPTWRDLALSTSGGSR</sequence>
<gene>
    <name evidence="2" type="ORF">AK812_SmicGene6362</name>
</gene>
<accession>A0A1Q9ERH5</accession>
<evidence type="ECO:0000313" key="2">
    <source>
        <dbReference type="EMBL" id="OLQ10029.1"/>
    </source>
</evidence>
<comment type="caution">
    <text evidence="2">The sequence shown here is derived from an EMBL/GenBank/DDBJ whole genome shotgun (WGS) entry which is preliminary data.</text>
</comment>
<name>A0A1Q9ERH5_SYMMI</name>
<keyword evidence="3" id="KW-1185">Reference proteome</keyword>